<evidence type="ECO:0000313" key="1">
    <source>
        <dbReference type="EMBL" id="CAH1196153.1"/>
    </source>
</evidence>
<accession>A0ABM9BW57</accession>
<dbReference type="EMBL" id="CAKMMW010000002">
    <property type="protein sequence ID" value="CAH1196153.1"/>
    <property type="molecule type" value="Genomic_DNA"/>
</dbReference>
<gene>
    <name evidence="1" type="ORF">PAECIP111891_00802</name>
</gene>
<comment type="caution">
    <text evidence="1">The sequence shown here is derived from an EMBL/GenBank/DDBJ whole genome shotgun (WGS) entry which is preliminary data.</text>
</comment>
<keyword evidence="2" id="KW-1185">Reference proteome</keyword>
<name>A0ABM9BW57_9BACL</name>
<evidence type="ECO:0008006" key="3">
    <source>
        <dbReference type="Google" id="ProtNLM"/>
    </source>
</evidence>
<sequence length="141" mass="15727">MGMYRDIKTSSWGMKMNKFKGLYLLAALTIVISGCGKAKTTTSTTPTFTPTLEVAYVVKDDTVTLDLTTDLKLSKEHYDQQRVEGEGHVHISLDKGEKIVVTTKQKVLDHLSKGSHEVKISLHNNDHTPYDVSKTVTFDVK</sequence>
<dbReference type="Proteomes" id="UP000838821">
    <property type="component" value="Unassembled WGS sequence"/>
</dbReference>
<reference evidence="1" key="1">
    <citation type="submission" date="2022-01" db="EMBL/GenBank/DDBJ databases">
        <authorList>
            <person name="Criscuolo A."/>
        </authorList>
    </citation>
    <scope>NUCLEOTIDE SEQUENCE</scope>
    <source>
        <strain evidence="1">CIP111891</strain>
    </source>
</reference>
<organism evidence="1 2">
    <name type="scientific">Paenibacillus allorhizoplanae</name>
    <dbReference type="NCBI Taxonomy" id="2905648"/>
    <lineage>
        <taxon>Bacteria</taxon>
        <taxon>Bacillati</taxon>
        <taxon>Bacillota</taxon>
        <taxon>Bacilli</taxon>
        <taxon>Bacillales</taxon>
        <taxon>Paenibacillaceae</taxon>
        <taxon>Paenibacillus</taxon>
    </lineage>
</organism>
<protein>
    <recommendedName>
        <fullName evidence="3">YtkA-like domain-containing protein</fullName>
    </recommendedName>
</protein>
<dbReference type="PROSITE" id="PS51257">
    <property type="entry name" value="PROKAR_LIPOPROTEIN"/>
    <property type="match status" value="1"/>
</dbReference>
<evidence type="ECO:0000313" key="2">
    <source>
        <dbReference type="Proteomes" id="UP000838821"/>
    </source>
</evidence>
<proteinExistence type="predicted"/>